<evidence type="ECO:0000313" key="1">
    <source>
        <dbReference type="EMBL" id="CUS44226.1"/>
    </source>
</evidence>
<dbReference type="AlphaFoldDB" id="A0A170PNI5"/>
<gene>
    <name evidence="1" type="ORF">MGWOODY_Smn1457</name>
</gene>
<dbReference type="Gene3D" id="3.10.129.10">
    <property type="entry name" value="Hotdog Thioesterase"/>
    <property type="match status" value="1"/>
</dbReference>
<dbReference type="EMBL" id="CZQE01000120">
    <property type="protein sequence ID" value="CUS44226.1"/>
    <property type="molecule type" value="Genomic_DNA"/>
</dbReference>
<accession>A0A170PNI5</accession>
<sequence length="88" mass="9777">MFHDATGLGWDTDPAVAGYNLNYGFDRLRLVSPIPAGARVRGHFVTAEVRRDDKGRRITAIDCEIEIEDADRPALVARWLTAWVPPSA</sequence>
<dbReference type="InterPro" id="IPR029069">
    <property type="entry name" value="HotDog_dom_sf"/>
</dbReference>
<reference evidence="1" key="1">
    <citation type="submission" date="2015-10" db="EMBL/GenBank/DDBJ databases">
        <authorList>
            <person name="Gilbert D.G."/>
        </authorList>
    </citation>
    <scope>NUCLEOTIDE SEQUENCE</scope>
</reference>
<protein>
    <submittedName>
        <fullName evidence="1">Nodulation protein N</fullName>
    </submittedName>
</protein>
<proteinExistence type="predicted"/>
<organism evidence="1">
    <name type="scientific">hydrothermal vent metagenome</name>
    <dbReference type="NCBI Taxonomy" id="652676"/>
    <lineage>
        <taxon>unclassified sequences</taxon>
        <taxon>metagenomes</taxon>
        <taxon>ecological metagenomes</taxon>
    </lineage>
</organism>
<dbReference type="SUPFAM" id="SSF54637">
    <property type="entry name" value="Thioesterase/thiol ester dehydrase-isomerase"/>
    <property type="match status" value="1"/>
</dbReference>
<name>A0A170PNI5_9ZZZZ</name>